<evidence type="ECO:0000313" key="7">
    <source>
        <dbReference type="Proteomes" id="UP001500571"/>
    </source>
</evidence>
<protein>
    <recommendedName>
        <fullName evidence="5">HTH tetR-type domain-containing protein</fullName>
    </recommendedName>
</protein>
<name>A0ABN2RK74_9ACTN</name>
<dbReference type="Pfam" id="PF00440">
    <property type="entry name" value="TetR_N"/>
    <property type="match status" value="1"/>
</dbReference>
<keyword evidence="2 4" id="KW-0238">DNA-binding</keyword>
<dbReference type="EMBL" id="BAAAPB010000004">
    <property type="protein sequence ID" value="GAA1970573.1"/>
    <property type="molecule type" value="Genomic_DNA"/>
</dbReference>
<comment type="caution">
    <text evidence="6">The sequence shown here is derived from an EMBL/GenBank/DDBJ whole genome shotgun (WGS) entry which is preliminary data.</text>
</comment>
<dbReference type="Gene3D" id="1.10.357.10">
    <property type="entry name" value="Tetracycline Repressor, domain 2"/>
    <property type="match status" value="1"/>
</dbReference>
<keyword evidence="7" id="KW-1185">Reference proteome</keyword>
<dbReference type="PROSITE" id="PS50977">
    <property type="entry name" value="HTH_TETR_2"/>
    <property type="match status" value="1"/>
</dbReference>
<keyword evidence="1" id="KW-0805">Transcription regulation</keyword>
<reference evidence="6 7" key="1">
    <citation type="journal article" date="2019" name="Int. J. Syst. Evol. Microbiol.">
        <title>The Global Catalogue of Microorganisms (GCM) 10K type strain sequencing project: providing services to taxonomists for standard genome sequencing and annotation.</title>
        <authorList>
            <consortium name="The Broad Institute Genomics Platform"/>
            <consortium name="The Broad Institute Genome Sequencing Center for Infectious Disease"/>
            <person name="Wu L."/>
            <person name="Ma J."/>
        </authorList>
    </citation>
    <scope>NUCLEOTIDE SEQUENCE [LARGE SCALE GENOMIC DNA]</scope>
    <source>
        <strain evidence="6 7">JCM 15309</strain>
    </source>
</reference>
<proteinExistence type="predicted"/>
<dbReference type="PANTHER" id="PTHR30055:SF234">
    <property type="entry name" value="HTH-TYPE TRANSCRIPTIONAL REGULATOR BETI"/>
    <property type="match status" value="1"/>
</dbReference>
<evidence type="ECO:0000313" key="6">
    <source>
        <dbReference type="EMBL" id="GAA1970573.1"/>
    </source>
</evidence>
<dbReference type="InterPro" id="IPR036271">
    <property type="entry name" value="Tet_transcr_reg_TetR-rel_C_sf"/>
</dbReference>
<dbReference type="PANTHER" id="PTHR30055">
    <property type="entry name" value="HTH-TYPE TRANSCRIPTIONAL REGULATOR RUTR"/>
    <property type="match status" value="1"/>
</dbReference>
<dbReference type="SUPFAM" id="SSF46689">
    <property type="entry name" value="Homeodomain-like"/>
    <property type="match status" value="1"/>
</dbReference>
<keyword evidence="3" id="KW-0804">Transcription</keyword>
<dbReference type="InterPro" id="IPR009057">
    <property type="entry name" value="Homeodomain-like_sf"/>
</dbReference>
<gene>
    <name evidence="6" type="ORF">GCM10009798_34170</name>
</gene>
<evidence type="ECO:0000256" key="1">
    <source>
        <dbReference type="ARBA" id="ARBA00023015"/>
    </source>
</evidence>
<feature type="domain" description="HTH tetR-type" evidence="5">
    <location>
        <begin position="9"/>
        <end position="69"/>
    </location>
</feature>
<evidence type="ECO:0000256" key="2">
    <source>
        <dbReference type="ARBA" id="ARBA00023125"/>
    </source>
</evidence>
<dbReference type="InterPro" id="IPR050109">
    <property type="entry name" value="HTH-type_TetR-like_transc_reg"/>
</dbReference>
<feature type="DNA-binding region" description="H-T-H motif" evidence="4">
    <location>
        <begin position="32"/>
        <end position="51"/>
    </location>
</feature>
<dbReference type="Proteomes" id="UP001500571">
    <property type="component" value="Unassembled WGS sequence"/>
</dbReference>
<dbReference type="SUPFAM" id="SSF48498">
    <property type="entry name" value="Tetracyclin repressor-like, C-terminal domain"/>
    <property type="match status" value="1"/>
</dbReference>
<organism evidence="6 7">
    <name type="scientific">Nocardioides panacihumi</name>
    <dbReference type="NCBI Taxonomy" id="400774"/>
    <lineage>
        <taxon>Bacteria</taxon>
        <taxon>Bacillati</taxon>
        <taxon>Actinomycetota</taxon>
        <taxon>Actinomycetes</taxon>
        <taxon>Propionibacteriales</taxon>
        <taxon>Nocardioidaceae</taxon>
        <taxon>Nocardioides</taxon>
    </lineage>
</organism>
<evidence type="ECO:0000256" key="3">
    <source>
        <dbReference type="ARBA" id="ARBA00023163"/>
    </source>
</evidence>
<evidence type="ECO:0000259" key="5">
    <source>
        <dbReference type="PROSITE" id="PS50977"/>
    </source>
</evidence>
<dbReference type="InterPro" id="IPR001647">
    <property type="entry name" value="HTH_TetR"/>
</dbReference>
<dbReference type="PRINTS" id="PR00455">
    <property type="entry name" value="HTHTETR"/>
</dbReference>
<sequence length="191" mass="20856">MSNPPTRASLSLDLIVDTALKLISEHGADRLSMRHLSAALGVSLGATYRHVASKDELLVLCGRRLYERSYTKRAADEDPLHWVRDQVMHLYDLLVAHPGMARRVVFAGNVDPELAEDIRQALLQTGHSEDSVDTIGLVLTLYTAGALMASAQAEVHRESGSSTRTLIIAGLDFILHSYLDDNRAGRAPSVS</sequence>
<evidence type="ECO:0000256" key="4">
    <source>
        <dbReference type="PROSITE-ProRule" id="PRU00335"/>
    </source>
</evidence>
<accession>A0ABN2RK74</accession>